<comment type="subcellular location">
    <subcellularLocation>
        <location evidence="1">Nucleus</location>
    </subcellularLocation>
</comment>
<feature type="domain" description="C3HC-type" evidence="7">
    <location>
        <begin position="117"/>
        <end position="236"/>
    </location>
</feature>
<evidence type="ECO:0000256" key="1">
    <source>
        <dbReference type="ARBA" id="ARBA00004123"/>
    </source>
</evidence>
<dbReference type="AlphaFoldDB" id="A0A316VI43"/>
<organism evidence="9 10">
    <name type="scientific">Meira miltonrushii</name>
    <dbReference type="NCBI Taxonomy" id="1280837"/>
    <lineage>
        <taxon>Eukaryota</taxon>
        <taxon>Fungi</taxon>
        <taxon>Dikarya</taxon>
        <taxon>Basidiomycota</taxon>
        <taxon>Ustilaginomycotina</taxon>
        <taxon>Exobasidiomycetes</taxon>
        <taxon>Exobasidiales</taxon>
        <taxon>Brachybasidiaceae</taxon>
        <taxon>Meira</taxon>
    </lineage>
</organism>
<feature type="compositionally biased region" description="Polar residues" evidence="6">
    <location>
        <begin position="99"/>
        <end position="111"/>
    </location>
</feature>
<keyword evidence="3" id="KW-0863">Zinc-finger</keyword>
<dbReference type="InParanoid" id="A0A316VI43"/>
<name>A0A316VI43_9BASI</name>
<accession>A0A316VI43</accession>
<feature type="region of interest" description="Disordered" evidence="6">
    <location>
        <begin position="58"/>
        <end position="111"/>
    </location>
</feature>
<feature type="compositionally biased region" description="Basic residues" evidence="6">
    <location>
        <begin position="81"/>
        <end position="96"/>
    </location>
</feature>
<reference evidence="9 10" key="1">
    <citation type="journal article" date="2018" name="Mol. Biol. Evol.">
        <title>Broad Genomic Sampling Reveals a Smut Pathogenic Ancestry of the Fungal Clade Ustilaginomycotina.</title>
        <authorList>
            <person name="Kijpornyongpan T."/>
            <person name="Mondo S.J."/>
            <person name="Barry K."/>
            <person name="Sandor L."/>
            <person name="Lee J."/>
            <person name="Lipzen A."/>
            <person name="Pangilinan J."/>
            <person name="LaButti K."/>
            <person name="Hainaut M."/>
            <person name="Henrissat B."/>
            <person name="Grigoriev I.V."/>
            <person name="Spatafora J.W."/>
            <person name="Aime M.C."/>
        </authorList>
    </citation>
    <scope>NUCLEOTIDE SEQUENCE [LARGE SCALE GENOMIC DNA]</scope>
    <source>
        <strain evidence="9 10">MCA 3882</strain>
    </source>
</reference>
<evidence type="ECO:0000313" key="10">
    <source>
        <dbReference type="Proteomes" id="UP000245771"/>
    </source>
</evidence>
<keyword evidence="4" id="KW-0862">Zinc</keyword>
<sequence length="406" mass="45176">MDGQQDPSSSTSHNVSLSEAIIAIKKLDRFAFYGTLAEEYREEPLAKIQKVSDVVDEIGSETRNKPSRFSRLTGIAQLHREKARQRRQSRTSLRRSAKSDNTQKTTLNNERSSTYRPFSLDMLLERLSTFSISTYSNKPDAARLLSPLGMASNGWIHGAGQGRDEVSCVTCAAAWKVEAPSNSTSKEEQATVWKEKEKDVREKHEEWCPWRIRSCSPSLYKAPIRSVLETRADVTKWASRLSACPGFESVMIASDTKEVSTNDFADKFPDLPAAALILAIFGWQVSGEGSPPIDQCIIACSMCARRAGLWAYTKDGKQFDVLREHKSYCPIINGEVQSGSWMHAGQADSLTSSKSQLLPAWQLRLQLLLGNKATSSDETPKQFDARNMRSSEILAKVNALLDGRTS</sequence>
<evidence type="ECO:0000256" key="6">
    <source>
        <dbReference type="SAM" id="MobiDB-lite"/>
    </source>
</evidence>
<evidence type="ECO:0000256" key="4">
    <source>
        <dbReference type="ARBA" id="ARBA00022833"/>
    </source>
</evidence>
<evidence type="ECO:0000256" key="5">
    <source>
        <dbReference type="ARBA" id="ARBA00023242"/>
    </source>
</evidence>
<protein>
    <recommendedName>
        <fullName evidence="11">Zf-C3HC-domain-containing protein</fullName>
    </recommendedName>
</protein>
<keyword evidence="5" id="KW-0539">Nucleus</keyword>
<dbReference type="PANTHER" id="PTHR15835:SF6">
    <property type="entry name" value="ZINC FINGER C3HC-TYPE PROTEIN 1"/>
    <property type="match status" value="1"/>
</dbReference>
<dbReference type="EMBL" id="KZ819603">
    <property type="protein sequence ID" value="PWN35671.1"/>
    <property type="molecule type" value="Genomic_DNA"/>
</dbReference>
<evidence type="ECO:0000313" key="9">
    <source>
        <dbReference type="EMBL" id="PWN35671.1"/>
    </source>
</evidence>
<keyword evidence="10" id="KW-1185">Reference proteome</keyword>
<dbReference type="PANTHER" id="PTHR15835">
    <property type="entry name" value="NUCLEAR-INTERACTING PARTNER OF ALK"/>
    <property type="match status" value="1"/>
</dbReference>
<evidence type="ECO:0008006" key="11">
    <source>
        <dbReference type="Google" id="ProtNLM"/>
    </source>
</evidence>
<dbReference type="Proteomes" id="UP000245771">
    <property type="component" value="Unassembled WGS sequence"/>
</dbReference>
<dbReference type="GeneID" id="37020577"/>
<dbReference type="GO" id="GO:0005634">
    <property type="term" value="C:nucleus"/>
    <property type="evidence" value="ECO:0007669"/>
    <property type="project" value="UniProtKB-SubCell"/>
</dbReference>
<evidence type="ECO:0000259" key="8">
    <source>
        <dbReference type="Pfam" id="PF08600"/>
    </source>
</evidence>
<dbReference type="RefSeq" id="XP_025355973.1">
    <property type="nucleotide sequence ID" value="XM_025498796.1"/>
</dbReference>
<dbReference type="OrthoDB" id="2592092at2759"/>
<dbReference type="InterPro" id="IPR013909">
    <property type="entry name" value="NuBaID_C"/>
</dbReference>
<evidence type="ECO:0000256" key="2">
    <source>
        <dbReference type="ARBA" id="ARBA00022723"/>
    </source>
</evidence>
<evidence type="ECO:0000256" key="3">
    <source>
        <dbReference type="ARBA" id="ARBA00022771"/>
    </source>
</evidence>
<dbReference type="STRING" id="1280837.A0A316VI43"/>
<keyword evidence="2" id="KW-0479">Metal-binding</keyword>
<dbReference type="Pfam" id="PF07967">
    <property type="entry name" value="zf-C3HC"/>
    <property type="match status" value="1"/>
</dbReference>
<dbReference type="InterPro" id="IPR012935">
    <property type="entry name" value="NuBaID_N"/>
</dbReference>
<dbReference type="Pfam" id="PF08600">
    <property type="entry name" value="NuBaID_C"/>
    <property type="match status" value="1"/>
</dbReference>
<evidence type="ECO:0000259" key="7">
    <source>
        <dbReference type="Pfam" id="PF07967"/>
    </source>
</evidence>
<feature type="domain" description="NuBaID C-terminal" evidence="8">
    <location>
        <begin position="275"/>
        <end position="368"/>
    </location>
</feature>
<gene>
    <name evidence="9" type="ORF">FA14DRAFT_160718</name>
</gene>
<proteinExistence type="predicted"/>
<dbReference type="GO" id="GO:0008270">
    <property type="term" value="F:zinc ion binding"/>
    <property type="evidence" value="ECO:0007669"/>
    <property type="project" value="UniProtKB-KW"/>
</dbReference>